<dbReference type="PANTHER" id="PTHR43745">
    <property type="entry name" value="NITROREDUCTASE MJ1384-RELATED"/>
    <property type="match status" value="1"/>
</dbReference>
<keyword evidence="2" id="KW-1185">Reference proteome</keyword>
<dbReference type="EMBL" id="FRAL01000005">
    <property type="protein sequence ID" value="SHK77232.1"/>
    <property type="molecule type" value="Genomic_DNA"/>
</dbReference>
<dbReference type="Gene3D" id="3.40.109.10">
    <property type="entry name" value="NADH Oxidase"/>
    <property type="match status" value="1"/>
</dbReference>
<dbReference type="AlphaFoldDB" id="A0A1M6V6Z1"/>
<evidence type="ECO:0000313" key="1">
    <source>
        <dbReference type="EMBL" id="SHK77232.1"/>
    </source>
</evidence>
<name>A0A1M6V6Z1_9GAMM</name>
<dbReference type="SUPFAM" id="SSF55469">
    <property type="entry name" value="FMN-dependent nitroreductase-like"/>
    <property type="match status" value="1"/>
</dbReference>
<gene>
    <name evidence="1" type="ORF">SAMN05192556_105113</name>
</gene>
<dbReference type="PANTHER" id="PTHR43745:SF2">
    <property type="entry name" value="NITROREDUCTASE MJ1384-RELATED"/>
    <property type="match status" value="1"/>
</dbReference>
<protein>
    <submittedName>
        <fullName evidence="1">SagB-type dehydrogenase domain-containing protein</fullName>
    </submittedName>
</protein>
<dbReference type="OrthoDB" id="9801593at2"/>
<reference evidence="2" key="1">
    <citation type="submission" date="2016-11" db="EMBL/GenBank/DDBJ databases">
        <authorList>
            <person name="Varghese N."/>
            <person name="Submissions S."/>
        </authorList>
    </citation>
    <scope>NUCLEOTIDE SEQUENCE [LARGE SCALE GENOMIC DNA]</scope>
    <source>
        <strain evidence="2">ALO Sharm</strain>
    </source>
</reference>
<dbReference type="CDD" id="cd02142">
    <property type="entry name" value="McbC_SagB-like_oxidoreductase"/>
    <property type="match status" value="1"/>
</dbReference>
<dbReference type="Proteomes" id="UP000184248">
    <property type="component" value="Unassembled WGS sequence"/>
</dbReference>
<dbReference type="InterPro" id="IPR000415">
    <property type="entry name" value="Nitroreductase-like"/>
</dbReference>
<sequence>MNKNQSDAYAGGCVGEISWVDLMGRSDLKLMHEVSTFHHRGSFLRTTPIENRRYMPSTEDSASWMSRDTVMVQGGILMELLDSCDIEQLRRSPIRFKACSPLDMKGISKIFSMAFRSDPETLLRPYPSGGRIYPIELFFLDLSSSQPEPLHYLHNRHAFERLSSECSDWESALLGPQHPWGEPVAALIYVLNLPKSLVKYRYRGYRLALIEAGCMMQQGSTAVVEVGLRDRITNAFSDNELAACLGLNPACFLPIAVQIIGKPGD</sequence>
<dbReference type="GO" id="GO:0016491">
    <property type="term" value="F:oxidoreductase activity"/>
    <property type="evidence" value="ECO:0007669"/>
    <property type="project" value="InterPro"/>
</dbReference>
<proteinExistence type="predicted"/>
<evidence type="ECO:0000313" key="2">
    <source>
        <dbReference type="Proteomes" id="UP000184248"/>
    </source>
</evidence>
<dbReference type="InterPro" id="IPR052544">
    <property type="entry name" value="Bacteriocin_Proc_Enz"/>
</dbReference>
<organism evidence="1 2">
    <name type="scientific">Halomonas caseinilytica</name>
    <dbReference type="NCBI Taxonomy" id="438744"/>
    <lineage>
        <taxon>Bacteria</taxon>
        <taxon>Pseudomonadati</taxon>
        <taxon>Pseudomonadota</taxon>
        <taxon>Gammaproteobacteria</taxon>
        <taxon>Oceanospirillales</taxon>
        <taxon>Halomonadaceae</taxon>
        <taxon>Halomonas</taxon>
    </lineage>
</organism>
<accession>A0A1M6V6Z1</accession>